<evidence type="ECO:0000256" key="4">
    <source>
        <dbReference type="ARBA" id="ARBA00022598"/>
    </source>
</evidence>
<evidence type="ECO:0000259" key="8">
    <source>
        <dbReference type="Pfam" id="PF08245"/>
    </source>
</evidence>
<comment type="pathway">
    <text evidence="2">Cell wall biogenesis; peptidoglycan biosynthesis.</text>
</comment>
<dbReference type="InterPro" id="IPR004101">
    <property type="entry name" value="Mur_ligase_C"/>
</dbReference>
<keyword evidence="6" id="KW-0067">ATP-binding</keyword>
<dbReference type="GO" id="GO:0009252">
    <property type="term" value="P:peptidoglycan biosynthetic process"/>
    <property type="evidence" value="ECO:0007669"/>
    <property type="project" value="UniProtKB-UniPathway"/>
</dbReference>
<gene>
    <name evidence="9" type="ORF">METZ01_LOCUS251789</name>
</gene>
<dbReference type="UniPathway" id="UPA00219"/>
<dbReference type="GO" id="GO:0051301">
    <property type="term" value="P:cell division"/>
    <property type="evidence" value="ECO:0007669"/>
    <property type="project" value="InterPro"/>
</dbReference>
<evidence type="ECO:0000259" key="7">
    <source>
        <dbReference type="Pfam" id="PF02875"/>
    </source>
</evidence>
<dbReference type="GO" id="GO:0005737">
    <property type="term" value="C:cytoplasm"/>
    <property type="evidence" value="ECO:0007669"/>
    <property type="project" value="UniProtKB-SubCell"/>
</dbReference>
<proteinExistence type="predicted"/>
<sequence>MQRHGIPVWSELELGWQESDCLAIGITGTNGKTTTTELVSAMLTQNQRRTLAAGNIGMPLSAVAGQTRELDVVTLEVSSFQLQTIDSFRPSIAVLLNLAPDHLDRHGSMENYIRAKARLFENQEPFDRAIIQWDAWQELQHLGIKISSKVITFSSTDEAADLYLNRSLMISRLADWAGPILDLEKCELDGHHNAENLLAAILVGRTMKLSVEEMIPSMCDFKSGPHRCELVSEQGGVKYFNDSKATNVHALCSALRTMPVAGELKNIWLIAGGQDKALDFHTAGPDVGQRVKGAYLMGETSESLRAAWSLFAPCNIVGNLVEAVAEAGRNAVPGDVVLLSPACASFDMFGSYQHRGESFRSAVADWLATQGHGD</sequence>
<dbReference type="Gene3D" id="3.90.190.20">
    <property type="entry name" value="Mur ligase, C-terminal domain"/>
    <property type="match status" value="1"/>
</dbReference>
<feature type="domain" description="Mur ligase C-terminal" evidence="7">
    <location>
        <begin position="226"/>
        <end position="343"/>
    </location>
</feature>
<dbReference type="AlphaFoldDB" id="A0A382IHW8"/>
<keyword evidence="4" id="KW-0436">Ligase</keyword>
<dbReference type="GO" id="GO:0005524">
    <property type="term" value="F:ATP binding"/>
    <property type="evidence" value="ECO:0007669"/>
    <property type="project" value="UniProtKB-KW"/>
</dbReference>
<reference evidence="9" key="1">
    <citation type="submission" date="2018-05" db="EMBL/GenBank/DDBJ databases">
        <authorList>
            <person name="Lanie J.A."/>
            <person name="Ng W.-L."/>
            <person name="Kazmierczak K.M."/>
            <person name="Andrzejewski T.M."/>
            <person name="Davidsen T.M."/>
            <person name="Wayne K.J."/>
            <person name="Tettelin H."/>
            <person name="Glass J.I."/>
            <person name="Rusch D."/>
            <person name="Podicherti R."/>
            <person name="Tsui H.-C.T."/>
            <person name="Winkler M.E."/>
        </authorList>
    </citation>
    <scope>NUCLEOTIDE SEQUENCE</scope>
</reference>
<dbReference type="EMBL" id="UINC01067347">
    <property type="protein sequence ID" value="SVB98935.1"/>
    <property type="molecule type" value="Genomic_DNA"/>
</dbReference>
<dbReference type="Gene3D" id="3.40.1190.10">
    <property type="entry name" value="Mur-like, catalytic domain"/>
    <property type="match status" value="1"/>
</dbReference>
<protein>
    <submittedName>
        <fullName evidence="9">Uncharacterized protein</fullName>
    </submittedName>
</protein>
<dbReference type="Pfam" id="PF08245">
    <property type="entry name" value="Mur_ligase_M"/>
    <property type="match status" value="1"/>
</dbReference>
<keyword evidence="3" id="KW-0963">Cytoplasm</keyword>
<dbReference type="GO" id="GO:0008360">
    <property type="term" value="P:regulation of cell shape"/>
    <property type="evidence" value="ECO:0007669"/>
    <property type="project" value="InterPro"/>
</dbReference>
<evidence type="ECO:0000256" key="5">
    <source>
        <dbReference type="ARBA" id="ARBA00022741"/>
    </source>
</evidence>
<dbReference type="NCBIfam" id="TIGR01087">
    <property type="entry name" value="murD"/>
    <property type="match status" value="1"/>
</dbReference>
<dbReference type="PANTHER" id="PTHR43692:SF1">
    <property type="entry name" value="UDP-N-ACETYLMURAMOYLALANINE--D-GLUTAMATE LIGASE"/>
    <property type="match status" value="1"/>
</dbReference>
<organism evidence="9">
    <name type="scientific">marine metagenome</name>
    <dbReference type="NCBI Taxonomy" id="408172"/>
    <lineage>
        <taxon>unclassified sequences</taxon>
        <taxon>metagenomes</taxon>
        <taxon>ecological metagenomes</taxon>
    </lineage>
</organism>
<dbReference type="InterPro" id="IPR036565">
    <property type="entry name" value="Mur-like_cat_sf"/>
</dbReference>
<dbReference type="SUPFAM" id="SSF53244">
    <property type="entry name" value="MurD-like peptide ligases, peptide-binding domain"/>
    <property type="match status" value="1"/>
</dbReference>
<comment type="subcellular location">
    <subcellularLocation>
        <location evidence="1">Cytoplasm</location>
    </subcellularLocation>
</comment>
<dbReference type="PANTHER" id="PTHR43692">
    <property type="entry name" value="UDP-N-ACETYLMURAMOYLALANINE--D-GLUTAMATE LIGASE"/>
    <property type="match status" value="1"/>
</dbReference>
<feature type="domain" description="Mur ligase central" evidence="8">
    <location>
        <begin position="26"/>
        <end position="203"/>
    </location>
</feature>
<name>A0A382IHW8_9ZZZZ</name>
<evidence type="ECO:0000256" key="6">
    <source>
        <dbReference type="ARBA" id="ARBA00022840"/>
    </source>
</evidence>
<dbReference type="GO" id="GO:0008764">
    <property type="term" value="F:UDP-N-acetylmuramoylalanine-D-glutamate ligase activity"/>
    <property type="evidence" value="ECO:0007669"/>
    <property type="project" value="UniProtKB-EC"/>
</dbReference>
<dbReference type="SUPFAM" id="SSF53623">
    <property type="entry name" value="MurD-like peptide ligases, catalytic domain"/>
    <property type="match status" value="1"/>
</dbReference>
<dbReference type="InterPro" id="IPR013221">
    <property type="entry name" value="Mur_ligase_cen"/>
</dbReference>
<evidence type="ECO:0000256" key="2">
    <source>
        <dbReference type="ARBA" id="ARBA00004752"/>
    </source>
</evidence>
<dbReference type="Pfam" id="PF02875">
    <property type="entry name" value="Mur_ligase_C"/>
    <property type="match status" value="1"/>
</dbReference>
<keyword evidence="5" id="KW-0547">Nucleotide-binding</keyword>
<evidence type="ECO:0000256" key="3">
    <source>
        <dbReference type="ARBA" id="ARBA00022490"/>
    </source>
</evidence>
<dbReference type="InterPro" id="IPR036615">
    <property type="entry name" value="Mur_ligase_C_dom_sf"/>
</dbReference>
<evidence type="ECO:0000313" key="9">
    <source>
        <dbReference type="EMBL" id="SVB98935.1"/>
    </source>
</evidence>
<evidence type="ECO:0000256" key="1">
    <source>
        <dbReference type="ARBA" id="ARBA00004496"/>
    </source>
</evidence>
<dbReference type="InterPro" id="IPR005762">
    <property type="entry name" value="MurD"/>
</dbReference>
<accession>A0A382IHW8</accession>